<dbReference type="CDD" id="cd00483">
    <property type="entry name" value="HPPK"/>
    <property type="match status" value="1"/>
</dbReference>
<name>A0A916UXX5_9HYPH</name>
<dbReference type="PROSITE" id="PS00794">
    <property type="entry name" value="HPPK"/>
    <property type="match status" value="1"/>
</dbReference>
<comment type="similarity">
    <text evidence="2">Belongs to the HPPK family.</text>
</comment>
<evidence type="ECO:0000259" key="13">
    <source>
        <dbReference type="PROSITE" id="PS00794"/>
    </source>
</evidence>
<dbReference type="GO" id="GO:0016301">
    <property type="term" value="F:kinase activity"/>
    <property type="evidence" value="ECO:0007669"/>
    <property type="project" value="UniProtKB-KW"/>
</dbReference>
<evidence type="ECO:0000256" key="4">
    <source>
        <dbReference type="ARBA" id="ARBA00016218"/>
    </source>
</evidence>
<keyword evidence="6" id="KW-0547">Nucleotide-binding</keyword>
<dbReference type="RefSeq" id="WP_280516343.1">
    <property type="nucleotide sequence ID" value="NZ_BMGG01000012.1"/>
</dbReference>
<evidence type="ECO:0000313" key="15">
    <source>
        <dbReference type="Proteomes" id="UP000637002"/>
    </source>
</evidence>
<evidence type="ECO:0000256" key="11">
    <source>
        <dbReference type="ARBA" id="ARBA00029766"/>
    </source>
</evidence>
<dbReference type="GO" id="GO:0005524">
    <property type="term" value="F:ATP binding"/>
    <property type="evidence" value="ECO:0007669"/>
    <property type="project" value="UniProtKB-KW"/>
</dbReference>
<dbReference type="PANTHER" id="PTHR43071">
    <property type="entry name" value="2-AMINO-4-HYDROXY-6-HYDROXYMETHYLDIHYDROPTERIDINE PYROPHOSPHOKINASE"/>
    <property type="match status" value="1"/>
</dbReference>
<evidence type="ECO:0000256" key="9">
    <source>
        <dbReference type="ARBA" id="ARBA00022909"/>
    </source>
</evidence>
<dbReference type="GO" id="GO:0046656">
    <property type="term" value="P:folic acid biosynthetic process"/>
    <property type="evidence" value="ECO:0007669"/>
    <property type="project" value="UniProtKB-KW"/>
</dbReference>
<evidence type="ECO:0000313" key="14">
    <source>
        <dbReference type="EMBL" id="GGC92178.1"/>
    </source>
</evidence>
<comment type="caution">
    <text evidence="14">The sequence shown here is derived from an EMBL/GenBank/DDBJ whole genome shotgun (WGS) entry which is preliminary data.</text>
</comment>
<dbReference type="NCBIfam" id="TIGR01498">
    <property type="entry name" value="folK"/>
    <property type="match status" value="1"/>
</dbReference>
<evidence type="ECO:0000256" key="10">
    <source>
        <dbReference type="ARBA" id="ARBA00029409"/>
    </source>
</evidence>
<proteinExistence type="inferred from homology"/>
<evidence type="ECO:0000256" key="3">
    <source>
        <dbReference type="ARBA" id="ARBA00013253"/>
    </source>
</evidence>
<keyword evidence="5" id="KW-0808">Transferase</keyword>
<gene>
    <name evidence="14" type="primary">folK</name>
    <name evidence="14" type="ORF">GCM10010994_57500</name>
</gene>
<dbReference type="InterPro" id="IPR035907">
    <property type="entry name" value="Hppk_sf"/>
</dbReference>
<feature type="domain" description="7,8-dihydro-6-hydroxymethylpterin-pyrophosphokinase" evidence="13">
    <location>
        <begin position="97"/>
        <end position="108"/>
    </location>
</feature>
<reference evidence="14" key="2">
    <citation type="submission" date="2020-09" db="EMBL/GenBank/DDBJ databases">
        <authorList>
            <person name="Sun Q."/>
            <person name="Zhou Y."/>
        </authorList>
    </citation>
    <scope>NUCLEOTIDE SEQUENCE</scope>
    <source>
        <strain evidence="14">CGMCC 1.12919</strain>
    </source>
</reference>
<evidence type="ECO:0000256" key="7">
    <source>
        <dbReference type="ARBA" id="ARBA00022777"/>
    </source>
</evidence>
<keyword evidence="7" id="KW-0418">Kinase</keyword>
<dbReference type="SUPFAM" id="SSF55083">
    <property type="entry name" value="6-hydroxymethyl-7,8-dihydropterin pyrophosphokinase, HPPK"/>
    <property type="match status" value="1"/>
</dbReference>
<dbReference type="GO" id="GO:0003848">
    <property type="term" value="F:2-amino-4-hydroxy-6-hydroxymethyldihydropteridine diphosphokinase activity"/>
    <property type="evidence" value="ECO:0007669"/>
    <property type="project" value="UniProtKB-EC"/>
</dbReference>
<organism evidence="14 15">
    <name type="scientific">Chelatococcus reniformis</name>
    <dbReference type="NCBI Taxonomy" id="1494448"/>
    <lineage>
        <taxon>Bacteria</taxon>
        <taxon>Pseudomonadati</taxon>
        <taxon>Pseudomonadota</taxon>
        <taxon>Alphaproteobacteria</taxon>
        <taxon>Hyphomicrobiales</taxon>
        <taxon>Chelatococcaceae</taxon>
        <taxon>Chelatococcus</taxon>
    </lineage>
</organism>
<dbReference type="InterPro" id="IPR000550">
    <property type="entry name" value="Hppk"/>
</dbReference>
<dbReference type="EC" id="2.7.6.3" evidence="3"/>
<evidence type="ECO:0000256" key="2">
    <source>
        <dbReference type="ARBA" id="ARBA00005810"/>
    </source>
</evidence>
<keyword evidence="15" id="KW-1185">Reference proteome</keyword>
<protein>
    <recommendedName>
        <fullName evidence="4">2-amino-4-hydroxy-6-hydroxymethyldihydropteridine pyrophosphokinase</fullName>
        <ecNumber evidence="3">2.7.6.3</ecNumber>
    </recommendedName>
    <alternativeName>
        <fullName evidence="11">6-hydroxymethyl-7,8-dihydropterin pyrophosphokinase</fullName>
    </alternativeName>
    <alternativeName>
        <fullName evidence="12">7,8-dihydro-6-hydroxymethylpterin-pyrophosphokinase</fullName>
    </alternativeName>
</protein>
<keyword evidence="9" id="KW-0289">Folate biosynthesis</keyword>
<dbReference type="AlphaFoldDB" id="A0A916UXX5"/>
<comment type="pathway">
    <text evidence="1">Cofactor biosynthesis; tetrahydrofolate biosynthesis; 2-amino-4-hydroxy-6-hydroxymethyl-7,8-dihydropteridine diphosphate from 7,8-dihydroneopterin triphosphate: step 4/4.</text>
</comment>
<dbReference type="EMBL" id="BMGG01000012">
    <property type="protein sequence ID" value="GGC92178.1"/>
    <property type="molecule type" value="Genomic_DNA"/>
</dbReference>
<evidence type="ECO:0000256" key="1">
    <source>
        <dbReference type="ARBA" id="ARBA00005051"/>
    </source>
</evidence>
<evidence type="ECO:0000256" key="8">
    <source>
        <dbReference type="ARBA" id="ARBA00022840"/>
    </source>
</evidence>
<evidence type="ECO:0000256" key="12">
    <source>
        <dbReference type="ARBA" id="ARBA00033413"/>
    </source>
</evidence>
<comment type="function">
    <text evidence="10">Catalyzes the transfer of pyrophosphate from adenosine triphosphate (ATP) to 6-hydroxymethyl-7,8-dihydropterin, an enzymatic step in folate biosynthesis pathway.</text>
</comment>
<evidence type="ECO:0000256" key="6">
    <source>
        <dbReference type="ARBA" id="ARBA00022741"/>
    </source>
</evidence>
<keyword evidence="8" id="KW-0067">ATP-binding</keyword>
<dbReference type="Gene3D" id="3.30.70.560">
    <property type="entry name" value="7,8-Dihydro-6-hydroxymethylpterin-pyrophosphokinase HPPK"/>
    <property type="match status" value="1"/>
</dbReference>
<sequence>MVEFKYRRAYLGLGSNLGDSRAMLAAAAEALAAVPGLAVVARSADYRTPPWGDADQPAFANACIAVDTTLTPEQLLDACLAAERALGRDRNAPEARRWGPRLIDIDVLDYEGARRATAALVLPHPRLAERAFVLLPLAEIAPEHIISGGGGERLTVREALARLDANGIEPLT</sequence>
<evidence type="ECO:0000256" key="5">
    <source>
        <dbReference type="ARBA" id="ARBA00022679"/>
    </source>
</evidence>
<reference evidence="14" key="1">
    <citation type="journal article" date="2014" name="Int. J. Syst. Evol. Microbiol.">
        <title>Complete genome sequence of Corynebacterium casei LMG S-19264T (=DSM 44701T), isolated from a smear-ripened cheese.</title>
        <authorList>
            <consortium name="US DOE Joint Genome Institute (JGI-PGF)"/>
            <person name="Walter F."/>
            <person name="Albersmeier A."/>
            <person name="Kalinowski J."/>
            <person name="Ruckert C."/>
        </authorList>
    </citation>
    <scope>NUCLEOTIDE SEQUENCE</scope>
    <source>
        <strain evidence="14">CGMCC 1.12919</strain>
    </source>
</reference>
<accession>A0A916UXX5</accession>
<dbReference type="PANTHER" id="PTHR43071:SF1">
    <property type="entry name" value="2-AMINO-4-HYDROXY-6-HYDROXYMETHYLDIHYDROPTERIDINE PYROPHOSPHOKINASE"/>
    <property type="match status" value="1"/>
</dbReference>
<dbReference type="Proteomes" id="UP000637002">
    <property type="component" value="Unassembled WGS sequence"/>
</dbReference>
<dbReference type="Pfam" id="PF01288">
    <property type="entry name" value="HPPK"/>
    <property type="match status" value="1"/>
</dbReference>